<keyword evidence="3 8" id="KW-0810">Translation regulation</keyword>
<keyword evidence="7 8" id="KW-0233">DNA recombination</keyword>
<keyword evidence="11" id="KW-1185">Reference proteome</keyword>
<comment type="function">
    <text evidence="8">This protein is one of the two subunits of integration host factor, a specific DNA-binding protein that functions in genetic recombination as well as in transcriptional and translational control.</text>
</comment>
<dbReference type="NCBIfam" id="NF001401">
    <property type="entry name" value="PRK00285.1"/>
    <property type="match status" value="1"/>
</dbReference>
<dbReference type="PRINTS" id="PR01727">
    <property type="entry name" value="DNABINDINGHU"/>
</dbReference>
<dbReference type="InterPro" id="IPR000119">
    <property type="entry name" value="Hist_DNA-bd"/>
</dbReference>
<gene>
    <name evidence="8" type="primary">ihfA</name>
    <name evidence="8" type="synonym">himA</name>
    <name evidence="10" type="ORF">ACFQS8_01240</name>
</gene>
<evidence type="ECO:0000256" key="7">
    <source>
        <dbReference type="ARBA" id="ARBA00023172"/>
    </source>
</evidence>
<evidence type="ECO:0000256" key="9">
    <source>
        <dbReference type="RuleBase" id="RU003939"/>
    </source>
</evidence>
<comment type="similarity">
    <text evidence="1 8 9">Belongs to the bacterial histone-like protein family.</text>
</comment>
<dbReference type="RefSeq" id="WP_382164947.1">
    <property type="nucleotide sequence ID" value="NZ_JBHTBR010000002.1"/>
</dbReference>
<evidence type="ECO:0000313" key="10">
    <source>
        <dbReference type="EMBL" id="MFC7290228.1"/>
    </source>
</evidence>
<evidence type="ECO:0000256" key="6">
    <source>
        <dbReference type="ARBA" id="ARBA00023163"/>
    </source>
</evidence>
<dbReference type="HAMAP" id="MF_00380">
    <property type="entry name" value="IHF_alpha"/>
    <property type="match status" value="1"/>
</dbReference>
<sequence>MSEKTITRADIVDSLVQQVGLTRQDSSDYLERVLEMICEELVADNPVKLARFGNFVVRRKNARIGRNPKTGTEAPITARRVVTFKPSPLMRSRVEASLATKEK</sequence>
<dbReference type="Proteomes" id="UP001596492">
    <property type="component" value="Unassembled WGS sequence"/>
</dbReference>
<protein>
    <recommendedName>
        <fullName evidence="2 8">Integration host factor subunit alpha</fullName>
        <shortName evidence="8">IHF-alpha</shortName>
    </recommendedName>
</protein>
<keyword evidence="4 8" id="KW-0805">Transcription regulation</keyword>
<dbReference type="InterPro" id="IPR005684">
    <property type="entry name" value="IHF_alpha"/>
</dbReference>
<dbReference type="SUPFAM" id="SSF47729">
    <property type="entry name" value="IHF-like DNA-binding proteins"/>
    <property type="match status" value="1"/>
</dbReference>
<keyword evidence="5 8" id="KW-0238">DNA-binding</keyword>
<reference evidence="11" key="1">
    <citation type="journal article" date="2019" name="Int. J. Syst. Evol. Microbiol.">
        <title>The Global Catalogue of Microorganisms (GCM) 10K type strain sequencing project: providing services to taxonomists for standard genome sequencing and annotation.</title>
        <authorList>
            <consortium name="The Broad Institute Genomics Platform"/>
            <consortium name="The Broad Institute Genome Sequencing Center for Infectious Disease"/>
            <person name="Wu L."/>
            <person name="Ma J."/>
        </authorList>
    </citation>
    <scope>NUCLEOTIDE SEQUENCE [LARGE SCALE GENOMIC DNA]</scope>
    <source>
        <strain evidence="11">CCUG 51308</strain>
    </source>
</reference>
<evidence type="ECO:0000256" key="3">
    <source>
        <dbReference type="ARBA" id="ARBA00022845"/>
    </source>
</evidence>
<evidence type="ECO:0000256" key="2">
    <source>
        <dbReference type="ARBA" id="ARBA00018329"/>
    </source>
</evidence>
<dbReference type="SMART" id="SM00411">
    <property type="entry name" value="BHL"/>
    <property type="match status" value="1"/>
</dbReference>
<dbReference type="CDD" id="cd13835">
    <property type="entry name" value="IHF_A"/>
    <property type="match status" value="1"/>
</dbReference>
<organism evidence="10 11">
    <name type="scientific">Hirschia litorea</name>
    <dbReference type="NCBI Taxonomy" id="1199156"/>
    <lineage>
        <taxon>Bacteria</taxon>
        <taxon>Pseudomonadati</taxon>
        <taxon>Pseudomonadota</taxon>
        <taxon>Alphaproteobacteria</taxon>
        <taxon>Hyphomonadales</taxon>
        <taxon>Hyphomonadaceae</taxon>
        <taxon>Hirschia</taxon>
    </lineage>
</organism>
<keyword evidence="6 8" id="KW-0804">Transcription</keyword>
<evidence type="ECO:0000256" key="1">
    <source>
        <dbReference type="ARBA" id="ARBA00010529"/>
    </source>
</evidence>
<evidence type="ECO:0000256" key="4">
    <source>
        <dbReference type="ARBA" id="ARBA00023015"/>
    </source>
</evidence>
<evidence type="ECO:0000313" key="11">
    <source>
        <dbReference type="Proteomes" id="UP001596492"/>
    </source>
</evidence>
<evidence type="ECO:0000256" key="8">
    <source>
        <dbReference type="HAMAP-Rule" id="MF_00380"/>
    </source>
</evidence>
<comment type="subunit">
    <text evidence="8">Heterodimer of an alpha and a beta chain.</text>
</comment>
<dbReference type="Gene3D" id="4.10.520.10">
    <property type="entry name" value="IHF-like DNA-binding proteins"/>
    <property type="match status" value="1"/>
</dbReference>
<dbReference type="Pfam" id="PF00216">
    <property type="entry name" value="Bac_DNA_binding"/>
    <property type="match status" value="1"/>
</dbReference>
<comment type="caution">
    <text evidence="10">The sequence shown here is derived from an EMBL/GenBank/DDBJ whole genome shotgun (WGS) entry which is preliminary data.</text>
</comment>
<dbReference type="EMBL" id="JBHTBR010000002">
    <property type="protein sequence ID" value="MFC7290228.1"/>
    <property type="molecule type" value="Genomic_DNA"/>
</dbReference>
<dbReference type="PANTHER" id="PTHR33175:SF2">
    <property type="entry name" value="INTEGRATION HOST FACTOR SUBUNIT ALPHA"/>
    <property type="match status" value="1"/>
</dbReference>
<name>A0ABW2IGJ4_9PROT</name>
<dbReference type="InterPro" id="IPR010992">
    <property type="entry name" value="IHF-like_DNA-bd_dom_sf"/>
</dbReference>
<accession>A0ABW2IGJ4</accession>
<proteinExistence type="inferred from homology"/>
<dbReference type="PANTHER" id="PTHR33175">
    <property type="entry name" value="DNA-BINDING PROTEIN HU"/>
    <property type="match status" value="1"/>
</dbReference>
<evidence type="ECO:0000256" key="5">
    <source>
        <dbReference type="ARBA" id="ARBA00023125"/>
    </source>
</evidence>